<dbReference type="CDD" id="cd16014">
    <property type="entry name" value="PLC"/>
    <property type="match status" value="1"/>
</dbReference>
<sequence length="643" mass="71078">MWPSTIALTLAVSTVLVEAGSLQDIKHIVLFMQENRSFDHYFGTMKGVRNFADPNVRVNGKQTVFEQNIGSTKNGVSTLKPWYINYLGDKSANKVQCIGGGSNGWDAMHGSWNNGKGDGWAINDSPNSMAYFKRKDIPTHWDIAEGWTIADMSHQSVLGATDPNRIMWMSGSLNIPGSPTNPDGSGGMILDNNASPGCESPGLNCFPFTWKSFPEYLEDAGVSWQVWQDMDNFEDNMLAYFKQYQDAPKGSALREKGNSYPTLDKFYAAAAAGTLPQVSYIVGPQELSEHPPNMPVDGSWLQKKVVDAVSKSPAFNETVLIISYDEQGGWYDHVVPEVAPKGTAGEWFQDPYNKTNGQIPMGPGPREARFIVSPWTRGGNVFTEPADHTSDIQFVEAWAQANGYDVHTPAITEWRRQHMSNLVNAFDFSKNDISLPKIADVRTPESRPDNNYSGNLTLGSLSGPWVGPSKCIYNDKNPVPQPPFGKDNVNQDLSKLVEEGFKNVRGRLTEGRYLVLEKNGLALANVFGELVNFSLATKDHKDIQQRWILHSVDGSHYSNNFFMQSAADKKYITPEGGLDVDVSNAQVFSFDYSPNGSHYNMHGSESAGDDRKAKKGKKGKVVSTVDWTGNVGDFKIYAVSYHS</sequence>
<dbReference type="HOGENOM" id="CLU_008770_3_0_1"/>
<evidence type="ECO:0000313" key="3">
    <source>
        <dbReference type="EMBL" id="CEJ92678.1"/>
    </source>
</evidence>
<proteinExistence type="predicted"/>
<dbReference type="PANTHER" id="PTHR31956:SF1">
    <property type="entry name" value="NON-SPECIFIC PHOSPHOLIPASE C1"/>
    <property type="match status" value="1"/>
</dbReference>
<dbReference type="InterPro" id="IPR017850">
    <property type="entry name" value="Alkaline_phosphatase_core_sf"/>
</dbReference>
<dbReference type="PANTHER" id="PTHR31956">
    <property type="entry name" value="NON-SPECIFIC PHOSPHOLIPASE C4-RELATED"/>
    <property type="match status" value="1"/>
</dbReference>
<evidence type="ECO:0000313" key="4">
    <source>
        <dbReference type="Proteomes" id="UP000039046"/>
    </source>
</evidence>
<feature type="chain" id="PRO_5001990217" description="Non-hemolytic phospholipase C" evidence="2">
    <location>
        <begin position="20"/>
        <end position="643"/>
    </location>
</feature>
<dbReference type="InterPro" id="IPR007312">
    <property type="entry name" value="Phosphoesterase"/>
</dbReference>
<gene>
    <name evidence="3" type="ORF">VHEMI08312</name>
</gene>
<reference evidence="3 4" key="1">
    <citation type="journal article" date="2015" name="Genome Announc.">
        <title>Draft Genome Sequence and Gene Annotation of the Entomopathogenic Fungus Verticillium hemipterigenum.</title>
        <authorList>
            <person name="Horn F."/>
            <person name="Habel A."/>
            <person name="Scharf D.H."/>
            <person name="Dworschak J."/>
            <person name="Brakhage A.A."/>
            <person name="Guthke R."/>
            <person name="Hertweck C."/>
            <person name="Linde J."/>
        </authorList>
    </citation>
    <scope>NUCLEOTIDE SEQUENCE [LARGE SCALE GENOMIC DNA]</scope>
</reference>
<evidence type="ECO:0008006" key="5">
    <source>
        <dbReference type="Google" id="ProtNLM"/>
    </source>
</evidence>
<dbReference type="Pfam" id="PF04185">
    <property type="entry name" value="Phosphoesterase"/>
    <property type="match status" value="1"/>
</dbReference>
<dbReference type="STRING" id="1531966.A0A0A1TNB4"/>
<dbReference type="Gene3D" id="3.40.720.10">
    <property type="entry name" value="Alkaline Phosphatase, subunit A"/>
    <property type="match status" value="2"/>
</dbReference>
<dbReference type="AlphaFoldDB" id="A0A0A1TNB4"/>
<dbReference type="GO" id="GO:0042578">
    <property type="term" value="F:phosphoric ester hydrolase activity"/>
    <property type="evidence" value="ECO:0007669"/>
    <property type="project" value="UniProtKB-ARBA"/>
</dbReference>
<accession>A0A0A1TNB4</accession>
<keyword evidence="4" id="KW-1185">Reference proteome</keyword>
<keyword evidence="1" id="KW-0378">Hydrolase</keyword>
<name>A0A0A1TNB4_9HYPO</name>
<feature type="signal peptide" evidence="2">
    <location>
        <begin position="1"/>
        <end position="19"/>
    </location>
</feature>
<dbReference type="OrthoDB" id="5135119at2759"/>
<evidence type="ECO:0000256" key="2">
    <source>
        <dbReference type="SAM" id="SignalP"/>
    </source>
</evidence>
<evidence type="ECO:0000256" key="1">
    <source>
        <dbReference type="ARBA" id="ARBA00022801"/>
    </source>
</evidence>
<keyword evidence="2" id="KW-0732">Signal</keyword>
<protein>
    <recommendedName>
        <fullName evidence="5">Non-hemolytic phospholipase C</fullName>
    </recommendedName>
</protein>
<dbReference type="Proteomes" id="UP000039046">
    <property type="component" value="Unassembled WGS sequence"/>
</dbReference>
<dbReference type="EMBL" id="CDHN01000005">
    <property type="protein sequence ID" value="CEJ92678.1"/>
    <property type="molecule type" value="Genomic_DNA"/>
</dbReference>
<organism evidence="3 4">
    <name type="scientific">[Torrubiella] hemipterigena</name>
    <dbReference type="NCBI Taxonomy" id="1531966"/>
    <lineage>
        <taxon>Eukaryota</taxon>
        <taxon>Fungi</taxon>
        <taxon>Dikarya</taxon>
        <taxon>Ascomycota</taxon>
        <taxon>Pezizomycotina</taxon>
        <taxon>Sordariomycetes</taxon>
        <taxon>Hypocreomycetidae</taxon>
        <taxon>Hypocreales</taxon>
        <taxon>Clavicipitaceae</taxon>
        <taxon>Clavicipitaceae incertae sedis</taxon>
        <taxon>'Torrubiella' clade</taxon>
    </lineage>
</organism>